<dbReference type="GO" id="GO:0008967">
    <property type="term" value="F:phosphoglycolate phosphatase activity"/>
    <property type="evidence" value="ECO:0007669"/>
    <property type="project" value="TreeGrafter"/>
</dbReference>
<sequence>MIPPIDDPETLRRILVGTEAMLLDFDGPVCSVFAGFPAHVIAEQLRDVLVQGGHVDLPAAVKGAVDPFAVLFHAATLGEAEARYVEAAFRGLEANAIQSAKPTPGSNDLIYGWKQSGRSIAVVSNNSEHAVAAYLDIHNLGSVIDVVSARSSADVDLLKPNPFLVNQALVQLGIQSTRCIFVGDSVTDVQAARKAQVPAIYYANKPSKLALISNDGPTAITTSISLLGSLLYQ</sequence>
<protein>
    <recommendedName>
        <fullName evidence="3">Haloacid dehalogenase</fullName>
    </recommendedName>
</protein>
<gene>
    <name evidence="1" type="ORF">BU204_13450</name>
</gene>
<dbReference type="AlphaFoldDB" id="A0A1Q8CRU5"/>
<organism evidence="1 2">
    <name type="scientific">Actinophytocola xanthii</name>
    <dbReference type="NCBI Taxonomy" id="1912961"/>
    <lineage>
        <taxon>Bacteria</taxon>
        <taxon>Bacillati</taxon>
        <taxon>Actinomycetota</taxon>
        <taxon>Actinomycetes</taxon>
        <taxon>Pseudonocardiales</taxon>
        <taxon>Pseudonocardiaceae</taxon>
    </lineage>
</organism>
<dbReference type="InterPro" id="IPR041492">
    <property type="entry name" value="HAD_2"/>
</dbReference>
<dbReference type="SUPFAM" id="SSF56784">
    <property type="entry name" value="HAD-like"/>
    <property type="match status" value="1"/>
</dbReference>
<dbReference type="Proteomes" id="UP000185596">
    <property type="component" value="Unassembled WGS sequence"/>
</dbReference>
<dbReference type="PANTHER" id="PTHR43434">
    <property type="entry name" value="PHOSPHOGLYCOLATE PHOSPHATASE"/>
    <property type="match status" value="1"/>
</dbReference>
<dbReference type="InterPro" id="IPR036412">
    <property type="entry name" value="HAD-like_sf"/>
</dbReference>
<accession>A0A1Q8CRU5</accession>
<dbReference type="Pfam" id="PF13419">
    <property type="entry name" value="HAD_2"/>
    <property type="match status" value="1"/>
</dbReference>
<proteinExistence type="predicted"/>
<dbReference type="InterPro" id="IPR006439">
    <property type="entry name" value="HAD-SF_hydro_IA"/>
</dbReference>
<dbReference type="STRING" id="1912961.BU204_13450"/>
<reference evidence="1 2" key="1">
    <citation type="submission" date="2016-12" db="EMBL/GenBank/DDBJ databases">
        <title>The draft genome sequence of Actinophytocola sp. 11-183.</title>
        <authorList>
            <person name="Wang W."/>
            <person name="Yuan L."/>
        </authorList>
    </citation>
    <scope>NUCLEOTIDE SEQUENCE [LARGE SCALE GENOMIC DNA]</scope>
    <source>
        <strain evidence="1 2">11-183</strain>
    </source>
</reference>
<dbReference type="GO" id="GO:0005829">
    <property type="term" value="C:cytosol"/>
    <property type="evidence" value="ECO:0007669"/>
    <property type="project" value="TreeGrafter"/>
</dbReference>
<dbReference type="NCBIfam" id="TIGR01549">
    <property type="entry name" value="HAD-SF-IA-v1"/>
    <property type="match status" value="1"/>
</dbReference>
<dbReference type="RefSeq" id="WP_075125983.1">
    <property type="nucleotide sequence ID" value="NZ_MSIE01000021.1"/>
</dbReference>
<dbReference type="InterPro" id="IPR023214">
    <property type="entry name" value="HAD_sf"/>
</dbReference>
<comment type="caution">
    <text evidence="1">The sequence shown here is derived from an EMBL/GenBank/DDBJ whole genome shotgun (WGS) entry which is preliminary data.</text>
</comment>
<name>A0A1Q8CRU5_9PSEU</name>
<dbReference type="PANTHER" id="PTHR43434:SF1">
    <property type="entry name" value="PHOSPHOGLYCOLATE PHOSPHATASE"/>
    <property type="match status" value="1"/>
</dbReference>
<dbReference type="EMBL" id="MSIE01000021">
    <property type="protein sequence ID" value="OLF17092.1"/>
    <property type="molecule type" value="Genomic_DNA"/>
</dbReference>
<evidence type="ECO:0000313" key="2">
    <source>
        <dbReference type="Proteomes" id="UP000185596"/>
    </source>
</evidence>
<keyword evidence="2" id="KW-1185">Reference proteome</keyword>
<dbReference type="GO" id="GO:0006281">
    <property type="term" value="P:DNA repair"/>
    <property type="evidence" value="ECO:0007669"/>
    <property type="project" value="TreeGrafter"/>
</dbReference>
<evidence type="ECO:0008006" key="3">
    <source>
        <dbReference type="Google" id="ProtNLM"/>
    </source>
</evidence>
<dbReference type="OrthoDB" id="4547358at2"/>
<dbReference type="InterPro" id="IPR050155">
    <property type="entry name" value="HAD-like_hydrolase_sf"/>
</dbReference>
<dbReference type="Gene3D" id="3.40.50.1000">
    <property type="entry name" value="HAD superfamily/HAD-like"/>
    <property type="match status" value="1"/>
</dbReference>
<dbReference type="CDD" id="cd01427">
    <property type="entry name" value="HAD_like"/>
    <property type="match status" value="1"/>
</dbReference>
<evidence type="ECO:0000313" key="1">
    <source>
        <dbReference type="EMBL" id="OLF17092.1"/>
    </source>
</evidence>